<evidence type="ECO:0000259" key="9">
    <source>
        <dbReference type="Pfam" id="PF17768"/>
    </source>
</evidence>
<protein>
    <recommendedName>
        <fullName evidence="2">Single-stranded-DNA-specific exonuclease RecJ</fullName>
    </recommendedName>
</protein>
<evidence type="ECO:0000256" key="6">
    <source>
        <dbReference type="SAM" id="Coils"/>
    </source>
</evidence>
<feature type="domain" description="DDH" evidence="7">
    <location>
        <begin position="82"/>
        <end position="231"/>
    </location>
</feature>
<dbReference type="GO" id="GO:0008409">
    <property type="term" value="F:5'-3' exonuclease activity"/>
    <property type="evidence" value="ECO:0007669"/>
    <property type="project" value="InterPro"/>
</dbReference>
<keyword evidence="3" id="KW-0540">Nuclease</keyword>
<evidence type="ECO:0000259" key="8">
    <source>
        <dbReference type="Pfam" id="PF02272"/>
    </source>
</evidence>
<dbReference type="InterPro" id="IPR003156">
    <property type="entry name" value="DHHA1_dom"/>
</dbReference>
<proteinExistence type="inferred from homology"/>
<dbReference type="GO" id="GO:0006281">
    <property type="term" value="P:DNA repair"/>
    <property type="evidence" value="ECO:0007669"/>
    <property type="project" value="InterPro"/>
</dbReference>
<comment type="similarity">
    <text evidence="1">Belongs to the RecJ family.</text>
</comment>
<dbReference type="PANTHER" id="PTHR30255:SF2">
    <property type="entry name" value="SINGLE-STRANDED-DNA-SPECIFIC EXONUCLEASE RECJ"/>
    <property type="match status" value="1"/>
</dbReference>
<accession>A0A9D1M6I1</accession>
<dbReference type="PANTHER" id="PTHR30255">
    <property type="entry name" value="SINGLE-STRANDED-DNA-SPECIFIC EXONUCLEASE RECJ"/>
    <property type="match status" value="1"/>
</dbReference>
<dbReference type="Pfam" id="PF02272">
    <property type="entry name" value="DHHA1"/>
    <property type="match status" value="1"/>
</dbReference>
<name>A0A9D1M6I1_9BACT</name>
<dbReference type="EMBL" id="DVNA01000030">
    <property type="protein sequence ID" value="HIU54417.1"/>
    <property type="molecule type" value="Genomic_DNA"/>
</dbReference>
<dbReference type="SUPFAM" id="SSF64182">
    <property type="entry name" value="DHH phosphoesterases"/>
    <property type="match status" value="1"/>
</dbReference>
<sequence length="574" mass="64763">MSSEWNYQPLTEEQKEIQEHLSKELAISPALCELLTQRGITSLAEAKKFFRPQLSDLHDPFLLKDMDRAVDRLNKAMGRKEKILVYGDYDVDGTTAVSLVYKFLRNFYSNLDYYIPDRYDEGYGISVKGIDFAAENGFKLIIALDCGIKAIEKVTYAKSKGIDFIICDHHMPDASLPEAVAVLDPKREDSGYPYQHLSGCGVGFKFMQAFALSNGIEVSKFLFPLLDLVAVSIASDIVPITGENRILAFHGLKQLNSNPSTGLQGIIEVCGLNDREITVSDIVFKIGPRINASGRMHSGKEAVDLLTSKDIVSAREKSENINQHNEDRKELDKRITEEANRILENQEDFIDRKSIVIYNADWHKGVIGIVASRLTELYYRPSVVLTLSNGLVTGSARSVQGFDIYKAIESCRDILENFGGHTYAAGLSLKEENIPLFIDRFEQYVAENILPCQTVPQIDIDAIINFKDITPKFFRVLKQFNPHGPGNPKPLFCTKRVYDYGTSRLVGKDQEHLKLELVDNISENIMNGIAFGMYEHNDYIKGLNPFDICYYVEENNYNGNTSIQLMVKEIRPSE</sequence>
<dbReference type="Gene3D" id="3.10.310.30">
    <property type="match status" value="1"/>
</dbReference>
<keyword evidence="6" id="KW-0175">Coiled coil</keyword>
<evidence type="ECO:0000259" key="7">
    <source>
        <dbReference type="Pfam" id="PF01368"/>
    </source>
</evidence>
<keyword evidence="5 10" id="KW-0269">Exonuclease</keyword>
<evidence type="ECO:0000313" key="10">
    <source>
        <dbReference type="EMBL" id="HIU54417.1"/>
    </source>
</evidence>
<dbReference type="InterPro" id="IPR038763">
    <property type="entry name" value="DHH_sf"/>
</dbReference>
<dbReference type="InterPro" id="IPR041122">
    <property type="entry name" value="RecJ_OB"/>
</dbReference>
<dbReference type="Gene3D" id="3.90.1640.30">
    <property type="match status" value="1"/>
</dbReference>
<dbReference type="NCBIfam" id="TIGR00644">
    <property type="entry name" value="recJ"/>
    <property type="match status" value="1"/>
</dbReference>
<dbReference type="Proteomes" id="UP000824112">
    <property type="component" value="Unassembled WGS sequence"/>
</dbReference>
<dbReference type="InterPro" id="IPR051673">
    <property type="entry name" value="SSDNA_exonuclease_RecJ"/>
</dbReference>
<dbReference type="Pfam" id="PF01368">
    <property type="entry name" value="DHH"/>
    <property type="match status" value="1"/>
</dbReference>
<evidence type="ECO:0000256" key="3">
    <source>
        <dbReference type="ARBA" id="ARBA00022722"/>
    </source>
</evidence>
<dbReference type="GO" id="GO:0003676">
    <property type="term" value="F:nucleic acid binding"/>
    <property type="evidence" value="ECO:0007669"/>
    <property type="project" value="InterPro"/>
</dbReference>
<feature type="domain" description="RecJ OB" evidence="9">
    <location>
        <begin position="460"/>
        <end position="568"/>
    </location>
</feature>
<evidence type="ECO:0000256" key="2">
    <source>
        <dbReference type="ARBA" id="ARBA00019841"/>
    </source>
</evidence>
<dbReference type="AlphaFoldDB" id="A0A9D1M6I1"/>
<gene>
    <name evidence="10" type="primary">recJ</name>
    <name evidence="10" type="ORF">IAB03_01265</name>
</gene>
<dbReference type="Pfam" id="PF17768">
    <property type="entry name" value="RecJ_OB"/>
    <property type="match status" value="1"/>
</dbReference>
<feature type="domain" description="DHHA1" evidence="8">
    <location>
        <begin position="355"/>
        <end position="447"/>
    </location>
</feature>
<evidence type="ECO:0000313" key="11">
    <source>
        <dbReference type="Proteomes" id="UP000824112"/>
    </source>
</evidence>
<evidence type="ECO:0000256" key="5">
    <source>
        <dbReference type="ARBA" id="ARBA00022839"/>
    </source>
</evidence>
<reference evidence="10" key="2">
    <citation type="journal article" date="2021" name="PeerJ">
        <title>Extensive microbial diversity within the chicken gut microbiome revealed by metagenomics and culture.</title>
        <authorList>
            <person name="Gilroy R."/>
            <person name="Ravi A."/>
            <person name="Getino M."/>
            <person name="Pursley I."/>
            <person name="Horton D.L."/>
            <person name="Alikhan N.F."/>
            <person name="Baker D."/>
            <person name="Gharbi K."/>
            <person name="Hall N."/>
            <person name="Watson M."/>
            <person name="Adriaenssens E.M."/>
            <person name="Foster-Nyarko E."/>
            <person name="Jarju S."/>
            <person name="Secka A."/>
            <person name="Antonio M."/>
            <person name="Oren A."/>
            <person name="Chaudhuri R.R."/>
            <person name="La Ragione R."/>
            <person name="Hildebrand F."/>
            <person name="Pallen M.J."/>
        </authorList>
    </citation>
    <scope>NUCLEOTIDE SEQUENCE</scope>
    <source>
        <strain evidence="10">CHK158-818</strain>
    </source>
</reference>
<dbReference type="GO" id="GO:0006310">
    <property type="term" value="P:DNA recombination"/>
    <property type="evidence" value="ECO:0007669"/>
    <property type="project" value="InterPro"/>
</dbReference>
<feature type="coiled-coil region" evidence="6">
    <location>
        <begin position="314"/>
        <end position="341"/>
    </location>
</feature>
<keyword evidence="4" id="KW-0378">Hydrolase</keyword>
<evidence type="ECO:0000256" key="4">
    <source>
        <dbReference type="ARBA" id="ARBA00022801"/>
    </source>
</evidence>
<dbReference type="InterPro" id="IPR001667">
    <property type="entry name" value="DDH_dom"/>
</dbReference>
<comment type="caution">
    <text evidence="10">The sequence shown here is derived from an EMBL/GenBank/DDBJ whole genome shotgun (WGS) entry which is preliminary data.</text>
</comment>
<evidence type="ECO:0000256" key="1">
    <source>
        <dbReference type="ARBA" id="ARBA00005915"/>
    </source>
</evidence>
<organism evidence="10 11">
    <name type="scientific">Candidatus Gallibacteroides avistercoris</name>
    <dbReference type="NCBI Taxonomy" id="2840833"/>
    <lineage>
        <taxon>Bacteria</taxon>
        <taxon>Pseudomonadati</taxon>
        <taxon>Bacteroidota</taxon>
        <taxon>Bacteroidia</taxon>
        <taxon>Bacteroidales</taxon>
        <taxon>Bacteroidaceae</taxon>
        <taxon>Bacteroidaceae incertae sedis</taxon>
        <taxon>Candidatus Gallibacteroides</taxon>
    </lineage>
</organism>
<reference evidence="10" key="1">
    <citation type="submission" date="2020-10" db="EMBL/GenBank/DDBJ databases">
        <authorList>
            <person name="Gilroy R."/>
        </authorList>
    </citation>
    <scope>NUCLEOTIDE SEQUENCE</scope>
    <source>
        <strain evidence="10">CHK158-818</strain>
    </source>
</reference>
<dbReference type="InterPro" id="IPR004610">
    <property type="entry name" value="RecJ"/>
</dbReference>